<evidence type="ECO:0000313" key="2">
    <source>
        <dbReference type="Proteomes" id="UP000789524"/>
    </source>
</evidence>
<comment type="caution">
    <text evidence="1">The sequence shown here is derived from an EMBL/GenBank/DDBJ whole genome shotgun (WGS) entry which is preliminary data.</text>
</comment>
<accession>A0A8J2VRT0</accession>
<evidence type="ECO:0000313" key="1">
    <source>
        <dbReference type="EMBL" id="CAG9564374.1"/>
    </source>
</evidence>
<organism evidence="1 2">
    <name type="scientific">Danaus chrysippus</name>
    <name type="common">African queen</name>
    <dbReference type="NCBI Taxonomy" id="151541"/>
    <lineage>
        <taxon>Eukaryota</taxon>
        <taxon>Metazoa</taxon>
        <taxon>Ecdysozoa</taxon>
        <taxon>Arthropoda</taxon>
        <taxon>Hexapoda</taxon>
        <taxon>Insecta</taxon>
        <taxon>Pterygota</taxon>
        <taxon>Neoptera</taxon>
        <taxon>Endopterygota</taxon>
        <taxon>Lepidoptera</taxon>
        <taxon>Glossata</taxon>
        <taxon>Ditrysia</taxon>
        <taxon>Papilionoidea</taxon>
        <taxon>Nymphalidae</taxon>
        <taxon>Danainae</taxon>
        <taxon>Danaini</taxon>
        <taxon>Danaina</taxon>
        <taxon>Danaus</taxon>
        <taxon>Anosia</taxon>
    </lineage>
</organism>
<dbReference type="Proteomes" id="UP000789524">
    <property type="component" value="Unassembled WGS sequence"/>
</dbReference>
<dbReference type="EMBL" id="CAKASE010000050">
    <property type="protein sequence ID" value="CAG9564374.1"/>
    <property type="molecule type" value="Genomic_DNA"/>
</dbReference>
<gene>
    <name evidence="1" type="ORF">DCHRY22_LOCUS5377</name>
</gene>
<reference evidence="1" key="1">
    <citation type="submission" date="2021-09" db="EMBL/GenBank/DDBJ databases">
        <authorList>
            <person name="Martin H S."/>
        </authorList>
    </citation>
    <scope>NUCLEOTIDE SEQUENCE</scope>
</reference>
<keyword evidence="2" id="KW-1185">Reference proteome</keyword>
<name>A0A8J2VRT0_9NEOP</name>
<dbReference type="AlphaFoldDB" id="A0A8J2VRT0"/>
<proteinExistence type="predicted"/>
<protein>
    <submittedName>
        <fullName evidence="1">(African queen) hypothetical protein</fullName>
    </submittedName>
</protein>
<sequence>MFMFLYVCVSNSPVSGVPPLVQARNSRRKLARAGEALGLVRAGGRLELLRPTDEYSLQETRGGYDEDE</sequence>